<comment type="similarity">
    <text evidence="1">Belongs to the sigma-70 factor family. ECF subfamily.</text>
</comment>
<dbReference type="SUPFAM" id="SSF88659">
    <property type="entry name" value="Sigma3 and sigma4 domains of RNA polymerase sigma factors"/>
    <property type="match status" value="1"/>
</dbReference>
<keyword evidence="5" id="KW-0804">Transcription</keyword>
<sequence>MSATQQPVSERWARATTLFVAWRGGDHRALDDLVRLLTPVLWQVARASGLDQQQAEDVVQSSWLTFVRKAGDIGQPEAVGSWLMTTTRRAAWRVAKAERRYTPVEDEMLERRIGTAPGADGQAETAEQADLLWRSVQRLDDRCQRLLRVIAFDDRPDYERISADLGMPIGSIGPTRGRCLAKLRGLLETSTGEMA</sequence>
<dbReference type="PANTHER" id="PTHR43133">
    <property type="entry name" value="RNA POLYMERASE ECF-TYPE SIGMA FACTO"/>
    <property type="match status" value="1"/>
</dbReference>
<evidence type="ECO:0000256" key="3">
    <source>
        <dbReference type="ARBA" id="ARBA00023082"/>
    </source>
</evidence>
<organism evidence="7">
    <name type="scientific">uncultured Nocardioidaceae bacterium</name>
    <dbReference type="NCBI Taxonomy" id="253824"/>
    <lineage>
        <taxon>Bacteria</taxon>
        <taxon>Bacillati</taxon>
        <taxon>Actinomycetota</taxon>
        <taxon>Actinomycetes</taxon>
        <taxon>Propionibacteriales</taxon>
        <taxon>Nocardioidaceae</taxon>
        <taxon>environmental samples</taxon>
    </lineage>
</organism>
<gene>
    <name evidence="7" type="ORF">AVDCRST_MAG46-1466</name>
</gene>
<evidence type="ECO:0000259" key="6">
    <source>
        <dbReference type="Pfam" id="PF04542"/>
    </source>
</evidence>
<dbReference type="Pfam" id="PF04542">
    <property type="entry name" value="Sigma70_r2"/>
    <property type="match status" value="1"/>
</dbReference>
<name>A0A6J4LFE0_9ACTN</name>
<keyword evidence="3" id="KW-0731">Sigma factor</keyword>
<dbReference type="AlphaFoldDB" id="A0A6J4LFE0"/>
<dbReference type="InterPro" id="IPR014284">
    <property type="entry name" value="RNA_pol_sigma-70_dom"/>
</dbReference>
<accession>A0A6J4LFE0</accession>
<dbReference type="GO" id="GO:0016987">
    <property type="term" value="F:sigma factor activity"/>
    <property type="evidence" value="ECO:0007669"/>
    <property type="project" value="UniProtKB-KW"/>
</dbReference>
<evidence type="ECO:0000256" key="2">
    <source>
        <dbReference type="ARBA" id="ARBA00023015"/>
    </source>
</evidence>
<protein>
    <recommendedName>
        <fullName evidence="6">RNA polymerase sigma-70 region 2 domain-containing protein</fullName>
    </recommendedName>
</protein>
<keyword evidence="4" id="KW-0238">DNA-binding</keyword>
<dbReference type="Gene3D" id="1.10.10.10">
    <property type="entry name" value="Winged helix-like DNA-binding domain superfamily/Winged helix DNA-binding domain"/>
    <property type="match status" value="1"/>
</dbReference>
<dbReference type="NCBIfam" id="TIGR02937">
    <property type="entry name" value="sigma70-ECF"/>
    <property type="match status" value="1"/>
</dbReference>
<evidence type="ECO:0000256" key="5">
    <source>
        <dbReference type="ARBA" id="ARBA00023163"/>
    </source>
</evidence>
<dbReference type="SUPFAM" id="SSF88946">
    <property type="entry name" value="Sigma2 domain of RNA polymerase sigma factors"/>
    <property type="match status" value="1"/>
</dbReference>
<dbReference type="GO" id="GO:0006352">
    <property type="term" value="P:DNA-templated transcription initiation"/>
    <property type="evidence" value="ECO:0007669"/>
    <property type="project" value="InterPro"/>
</dbReference>
<dbReference type="InterPro" id="IPR036388">
    <property type="entry name" value="WH-like_DNA-bd_sf"/>
</dbReference>
<keyword evidence="2" id="KW-0805">Transcription regulation</keyword>
<reference evidence="7" key="1">
    <citation type="submission" date="2020-02" db="EMBL/GenBank/DDBJ databases">
        <authorList>
            <person name="Meier V. D."/>
        </authorList>
    </citation>
    <scope>NUCLEOTIDE SEQUENCE</scope>
    <source>
        <strain evidence="7">AVDCRST_MAG46</strain>
    </source>
</reference>
<feature type="domain" description="RNA polymerase sigma-70 region 2" evidence="6">
    <location>
        <begin position="33"/>
        <end position="100"/>
    </location>
</feature>
<dbReference type="EMBL" id="CADCUD010000092">
    <property type="protein sequence ID" value="CAA9331708.1"/>
    <property type="molecule type" value="Genomic_DNA"/>
</dbReference>
<evidence type="ECO:0000313" key="7">
    <source>
        <dbReference type="EMBL" id="CAA9331708.1"/>
    </source>
</evidence>
<dbReference type="InterPro" id="IPR039425">
    <property type="entry name" value="RNA_pol_sigma-70-like"/>
</dbReference>
<dbReference type="InterPro" id="IPR013325">
    <property type="entry name" value="RNA_pol_sigma_r2"/>
</dbReference>
<dbReference type="PANTHER" id="PTHR43133:SF8">
    <property type="entry name" value="RNA POLYMERASE SIGMA FACTOR HI_1459-RELATED"/>
    <property type="match status" value="1"/>
</dbReference>
<dbReference type="GO" id="GO:0003677">
    <property type="term" value="F:DNA binding"/>
    <property type="evidence" value="ECO:0007669"/>
    <property type="project" value="UniProtKB-KW"/>
</dbReference>
<proteinExistence type="inferred from homology"/>
<evidence type="ECO:0000256" key="1">
    <source>
        <dbReference type="ARBA" id="ARBA00010641"/>
    </source>
</evidence>
<evidence type="ECO:0000256" key="4">
    <source>
        <dbReference type="ARBA" id="ARBA00023125"/>
    </source>
</evidence>
<dbReference type="InterPro" id="IPR013324">
    <property type="entry name" value="RNA_pol_sigma_r3/r4-like"/>
</dbReference>
<dbReference type="InterPro" id="IPR007627">
    <property type="entry name" value="RNA_pol_sigma70_r2"/>
</dbReference>
<dbReference type="Gene3D" id="1.10.1740.10">
    <property type="match status" value="1"/>
</dbReference>